<reference evidence="1 2" key="1">
    <citation type="submission" date="2016-10" db="EMBL/GenBank/DDBJ databases">
        <authorList>
            <person name="Marach S."/>
            <person name="Prathuangwong S."/>
            <person name="Takikawa Y."/>
            <person name="Dohra H."/>
        </authorList>
    </citation>
    <scope>NUCLEOTIDE SEQUENCE [LARGE SCALE GENOMIC DNA]</scope>
    <source>
        <strain evidence="1 2">K2</strain>
    </source>
</reference>
<dbReference type="EMBL" id="MOEA01000001">
    <property type="protein sequence ID" value="OIK22162.1"/>
    <property type="molecule type" value="Genomic_DNA"/>
</dbReference>
<sequence>MATAEQLKRMNDINELVKLIASIDHRTFYRKSKDRIAYFRFKKKLFFVDDYTGDDVYPYEMGYGSPNGFSHGGNMWQLVNSFRKFIITGKCGELRDYKEIWAYSYEGCMKIRQKAKEIGFIESVDYPYSFENGRLINDRIPLPGLRL</sequence>
<protein>
    <submittedName>
        <fullName evidence="1">Uncharacterized protein</fullName>
    </submittedName>
</protein>
<name>A0AAP7TC85_BACAM</name>
<gene>
    <name evidence="1" type="ORF">BKP66_00885</name>
</gene>
<evidence type="ECO:0000313" key="1">
    <source>
        <dbReference type="EMBL" id="OIK22162.1"/>
    </source>
</evidence>
<comment type="caution">
    <text evidence="1">The sequence shown here is derived from an EMBL/GenBank/DDBJ whole genome shotgun (WGS) entry which is preliminary data.</text>
</comment>
<organism evidence="1 2">
    <name type="scientific">Bacillus amyloliquefaciens</name>
    <name type="common">Bacillus velezensis</name>
    <dbReference type="NCBI Taxonomy" id="1390"/>
    <lineage>
        <taxon>Bacteria</taxon>
        <taxon>Bacillati</taxon>
        <taxon>Bacillota</taxon>
        <taxon>Bacilli</taxon>
        <taxon>Bacillales</taxon>
        <taxon>Bacillaceae</taxon>
        <taxon>Bacillus</taxon>
        <taxon>Bacillus amyloliquefaciens group</taxon>
    </lineage>
</organism>
<dbReference type="Proteomes" id="UP000180036">
    <property type="component" value="Unassembled WGS sequence"/>
</dbReference>
<dbReference type="AlphaFoldDB" id="A0AAP7TC85"/>
<accession>A0AAP7TC85</accession>
<evidence type="ECO:0000313" key="2">
    <source>
        <dbReference type="Proteomes" id="UP000180036"/>
    </source>
</evidence>
<dbReference type="RefSeq" id="WP_071346783.1">
    <property type="nucleotide sequence ID" value="NZ_MOEA01000001.1"/>
</dbReference>
<proteinExistence type="predicted"/>